<dbReference type="Pfam" id="PF12449">
    <property type="entry name" value="DUF3684"/>
    <property type="match status" value="1"/>
</dbReference>
<gene>
    <name evidence="2" type="ORF">PAXRUDRAFT_762872</name>
</gene>
<dbReference type="Proteomes" id="UP000054538">
    <property type="component" value="Unassembled WGS sequence"/>
</dbReference>
<protein>
    <submittedName>
        <fullName evidence="2">Uncharacterized protein</fullName>
    </submittedName>
</protein>
<sequence>MNEDYEEEPVQVRVNQRALVQKVLARYPEEFTVFRELVQNADDAGAKNVEIEFQTEDYASGNKRTNGTVTDLTNTKAFKWVVKNDGDEFRLEDWRRLTNIADGNPDDQKIGAFGVGFFSVFSITDSPVVISGDRRKRMFYKDDQLMVESRTCERTKWTVIEMEVKDEQLPIPKPFDLSKFFCTAVTFLTKVQNVVIRFDGESLSEITRSRHDPDQIGGLPEGLKRKSKSGIMCVKSVEVIPQEVRVTMSRLAYSAGSKKSRAGKTAAVKEDANPTKRDGFFARKNVEPTRAKTISHTSSTQTYTSVVNYTIYSAHISSTPPKEMTMGIEMATKKQPPTGFLCEAVHFTRSQYQHAMQDGDEEGSIGSVFRGVHALCSEEDEGHGSRLFVGQSTAQTSGIATHVSSRFIPTVERGSIDLANGQVAKWNEELLRIGGFLTRLIYDRAMGDLRDRWPESSSPLKDRLREDALYTMKCFTFRQSTPDPKVGELLQSAFFGCSTSFSFPILSNLGIRPSKDVRQPHEEFEPFMKKCPILDQALWPTRSTMIEQLPEEYPVTVYTFRDVKEELEKRIFTESEMIACIGWWVKSFGTESRHISGEDLMKVWRDEFSLVAQFRSSKLPPRIITLSVIKKFVDTRQRPPFVQNDDPLPPDTISMSFTGSLDAKQVMGALGWEHLTIVDWIQHLVSGPGLDPSKDISKSATFSEKMFLTLRPLWQSMQSTDRGKIVDLLQSVPCIPTNREHQKPQEAYFPEADLFNELPVVSFRQPYIDYEPVLQALGVKRALEWDSVKTRLLSDVECSMMRLVTYLHTVCRWMEPEEFMAVKELPIFTCAAGAEPEKRCCIHEVYRPDSLHRNLGLPVLVWAGGKTLGSFGLPEVGYDFLYEFGLQQYPPLSLIIEKACSEDADIRQSAYTFFVSHLEDHYEKYDPAAFPDSAFLPCGKGTKPTQFGTPEAVFTSPEWEIFGFHTIHKSIPPRTRTKLKVKDRPSAEAIIKAMREKPPPDIATATKWFGLLARRGAFSVDDLAIISEMAIVPIQHQHDETNPESADPPVVPPNKCFYAFPDETKAHHKAVFTFVDYKQPANSFLKMCGAKPNPDCSDIVEAMIENPQEYLNKIERYMKQVQLDKQAHKRYLDDLRQVAAGYHSLSPDLRAKMKRAPIFISFRKRRRVSEGLPTAELQDYALKYANEILIADDLESHRLFGEYVYVAPKEEVFENLYRDHGSESLSSHVRHEVKHGPCVGEGGDLRNKVFQRLKIFLHDQDSSRRSEFNVSRWKEEGAFTVKYCDALRISKSLKFEHAEKVDDTNPLGSVEEPALAGIERIQQKGTEKDTLWVIQQSDNTMDWYDVAVALCRIIFRMHKTHDTLLLMTILDANLEDLRRRGYDVDAISRHYDDDEANRVNPTPNTQDKDWGKKGDDDGALIRFPFRAPHWLKELTSFKKKKNKPGEFDQSKMDAKVAEALEMCATDADKSSNNIDQDKSKGGKKQGHVRYCGSRQTDLDQCTRKTTKNGILVFKIPGNDEPEENTLEIFSVILEDLGKLFGLGVEKLHIFWQPHDVELMGFNRNKAIYLNLAHFESKHGFADDDSRAATYAAWYFIIAHEIAHNVSFFHDEDHELLFASIAQHRLIALKNLLQKKAPGAREGSCGQ</sequence>
<dbReference type="InParanoid" id="A0A0D0DHJ2"/>
<dbReference type="OrthoDB" id="10031156at2759"/>
<evidence type="ECO:0000313" key="3">
    <source>
        <dbReference type="Proteomes" id="UP000054538"/>
    </source>
</evidence>
<dbReference type="HOGENOM" id="CLU_001744_1_0_1"/>
<proteinExistence type="predicted"/>
<feature type="region of interest" description="Disordered" evidence="1">
    <location>
        <begin position="1467"/>
        <end position="1488"/>
    </location>
</feature>
<dbReference type="NCBIfam" id="NF047352">
    <property type="entry name" value="P_loop_sacsin"/>
    <property type="match status" value="1"/>
</dbReference>
<dbReference type="PANTHER" id="PTHR47839:SF1">
    <property type="entry name" value="DOMAIN PROTEIN, PUTATIVE (AFU_ORTHOLOGUE AFUA_6G04830)-RELATED"/>
    <property type="match status" value="1"/>
</dbReference>
<dbReference type="SUPFAM" id="SSF55874">
    <property type="entry name" value="ATPase domain of HSP90 chaperone/DNA topoisomerase II/histidine kinase"/>
    <property type="match status" value="1"/>
</dbReference>
<name>A0A0D0DHJ2_9AGAM</name>
<dbReference type="InterPro" id="IPR022155">
    <property type="entry name" value="DUF3684"/>
</dbReference>
<organism evidence="2 3">
    <name type="scientific">Paxillus rubicundulus Ve08.2h10</name>
    <dbReference type="NCBI Taxonomy" id="930991"/>
    <lineage>
        <taxon>Eukaryota</taxon>
        <taxon>Fungi</taxon>
        <taxon>Dikarya</taxon>
        <taxon>Basidiomycota</taxon>
        <taxon>Agaricomycotina</taxon>
        <taxon>Agaricomycetes</taxon>
        <taxon>Agaricomycetidae</taxon>
        <taxon>Boletales</taxon>
        <taxon>Paxilineae</taxon>
        <taxon>Paxillaceae</taxon>
        <taxon>Paxillus</taxon>
    </lineage>
</organism>
<evidence type="ECO:0000313" key="2">
    <source>
        <dbReference type="EMBL" id="KIK97727.1"/>
    </source>
</evidence>
<evidence type="ECO:0000256" key="1">
    <source>
        <dbReference type="SAM" id="MobiDB-lite"/>
    </source>
</evidence>
<dbReference type="PANTHER" id="PTHR47839">
    <property type="entry name" value="DOMAIN PROTEIN, PUTATIVE (AFU_ORTHOLOGUE AFUA_6G04830)-RELATED"/>
    <property type="match status" value="1"/>
</dbReference>
<reference evidence="3" key="2">
    <citation type="submission" date="2015-01" db="EMBL/GenBank/DDBJ databases">
        <title>Evolutionary Origins and Diversification of the Mycorrhizal Mutualists.</title>
        <authorList>
            <consortium name="DOE Joint Genome Institute"/>
            <consortium name="Mycorrhizal Genomics Consortium"/>
            <person name="Kohler A."/>
            <person name="Kuo A."/>
            <person name="Nagy L.G."/>
            <person name="Floudas D."/>
            <person name="Copeland A."/>
            <person name="Barry K.W."/>
            <person name="Cichocki N."/>
            <person name="Veneault-Fourrey C."/>
            <person name="LaButti K."/>
            <person name="Lindquist E.A."/>
            <person name="Lipzen A."/>
            <person name="Lundell T."/>
            <person name="Morin E."/>
            <person name="Murat C."/>
            <person name="Riley R."/>
            <person name="Ohm R."/>
            <person name="Sun H."/>
            <person name="Tunlid A."/>
            <person name="Henrissat B."/>
            <person name="Grigoriev I.V."/>
            <person name="Hibbett D.S."/>
            <person name="Martin F."/>
        </authorList>
    </citation>
    <scope>NUCLEOTIDE SEQUENCE [LARGE SCALE GENOMIC DNA]</scope>
    <source>
        <strain evidence="3">Ve08.2h10</strain>
    </source>
</reference>
<accession>A0A0D0DHJ2</accession>
<reference evidence="2 3" key="1">
    <citation type="submission" date="2014-04" db="EMBL/GenBank/DDBJ databases">
        <authorList>
            <consortium name="DOE Joint Genome Institute"/>
            <person name="Kuo A."/>
            <person name="Kohler A."/>
            <person name="Jargeat P."/>
            <person name="Nagy L.G."/>
            <person name="Floudas D."/>
            <person name="Copeland A."/>
            <person name="Barry K.W."/>
            <person name="Cichocki N."/>
            <person name="Veneault-Fourrey C."/>
            <person name="LaButti K."/>
            <person name="Lindquist E.A."/>
            <person name="Lipzen A."/>
            <person name="Lundell T."/>
            <person name="Morin E."/>
            <person name="Murat C."/>
            <person name="Sun H."/>
            <person name="Tunlid A."/>
            <person name="Henrissat B."/>
            <person name="Grigoriev I.V."/>
            <person name="Hibbett D.S."/>
            <person name="Martin F."/>
            <person name="Nordberg H.P."/>
            <person name="Cantor M.N."/>
            <person name="Hua S.X."/>
        </authorList>
    </citation>
    <scope>NUCLEOTIDE SEQUENCE [LARGE SCALE GENOMIC DNA]</scope>
    <source>
        <strain evidence="2 3">Ve08.2h10</strain>
    </source>
</reference>
<dbReference type="InterPro" id="IPR036890">
    <property type="entry name" value="HATPase_C_sf"/>
</dbReference>
<dbReference type="STRING" id="930991.A0A0D0DHJ2"/>
<keyword evidence="3" id="KW-1185">Reference proteome</keyword>
<feature type="region of interest" description="Disordered" evidence="1">
    <location>
        <begin position="1394"/>
        <end position="1413"/>
    </location>
</feature>
<dbReference type="EMBL" id="KN824923">
    <property type="protein sequence ID" value="KIK97727.1"/>
    <property type="molecule type" value="Genomic_DNA"/>
</dbReference>
<dbReference type="Gene3D" id="3.30.565.10">
    <property type="entry name" value="Histidine kinase-like ATPase, C-terminal domain"/>
    <property type="match status" value="1"/>
</dbReference>